<dbReference type="PANTHER" id="PTHR31585">
    <property type="entry name" value="FOLATE-BIOPTERIN TRANSPORTER 1, CHLOROPLASTIC"/>
    <property type="match status" value="1"/>
</dbReference>
<feature type="transmembrane region" description="Helical" evidence="6">
    <location>
        <begin position="214"/>
        <end position="235"/>
    </location>
</feature>
<feature type="transmembrane region" description="Helical" evidence="6">
    <location>
        <begin position="88"/>
        <end position="109"/>
    </location>
</feature>
<feature type="transmembrane region" description="Helical" evidence="6">
    <location>
        <begin position="513"/>
        <end position="536"/>
    </location>
</feature>
<sequence length="541" mass="58204">MGTALYRWFDRNILELGREMRLSYLPPLMVYVAAGVSGLTGIVGTFFVKDYLGLSAAFLAALGFWAGIPWALKMPIGHLVDLMWRHKAGLVYLGATLIAASLAIMIGLISRPDQMRTVMSAEAWFVLSALLAPLGYVMQDAVADAMTVEAVPRLDADGAPYPAETVRLMHTTMQMLGRVAIIGGTVLVSLANVAMFQGAETLPESAKVEIYVRIYELALVIPLLSISGVLLAGMLKRREARRLAKLGHSRAEVDRLVHDPQEKTAPNWWILGGSAVFVALTLGVGLSGMAYGQELIFASSFAIIAVMIAKLLRELAPEAARTLLGTVIVIFVFRAMPTPGAGASWWMIDVLGFDQSFLSRLDLITSTLTLAGLFLFRRFMAEKSIAQIVIVLTLAATLLSGPIVGMFYGLHEWTARLTGGLIDARFIAIANTALESPLGQVSMVPMLAWIANSAPPHLKATFFAVMASFTNLALSAAQLGTKYLNEIFTVSREVRDPASGAVTIPADYSELGVLLITVTLLGLSLPLLAIAVTRLLGLRSA</sequence>
<keyword evidence="4 6" id="KW-1133">Transmembrane helix</keyword>
<feature type="transmembrane region" description="Helical" evidence="6">
    <location>
        <begin position="54"/>
        <end position="76"/>
    </location>
</feature>
<dbReference type="Proteomes" id="UP000615989">
    <property type="component" value="Unassembled WGS sequence"/>
</dbReference>
<dbReference type="PANTHER" id="PTHR31585:SF5">
    <property type="entry name" value="RNA-BINDING S4 DOMAIN-CONTAINING PROTEIN"/>
    <property type="match status" value="1"/>
</dbReference>
<comment type="caution">
    <text evidence="7">The sequence shown here is derived from an EMBL/GenBank/DDBJ whole genome shotgun (WGS) entry which is preliminary data.</text>
</comment>
<evidence type="ECO:0000256" key="1">
    <source>
        <dbReference type="ARBA" id="ARBA00004141"/>
    </source>
</evidence>
<evidence type="ECO:0000256" key="5">
    <source>
        <dbReference type="ARBA" id="ARBA00023136"/>
    </source>
</evidence>
<feature type="transmembrane region" description="Helical" evidence="6">
    <location>
        <begin position="28"/>
        <end position="48"/>
    </location>
</feature>
<dbReference type="Pfam" id="PF03092">
    <property type="entry name" value="BT1"/>
    <property type="match status" value="1"/>
</dbReference>
<evidence type="ECO:0000256" key="4">
    <source>
        <dbReference type="ARBA" id="ARBA00022989"/>
    </source>
</evidence>
<reference evidence="7" key="1">
    <citation type="submission" date="2019-12" db="EMBL/GenBank/DDBJ databases">
        <title>Comparative genomics gives insights into the taxonomy of the Azoarcus-Aromatoleum group and reveals separate origins of nif in the plant-associated Azoarcus and non-plant-associated Aromatoleum sub-groups.</title>
        <authorList>
            <person name="Lafos M."/>
            <person name="Maluk M."/>
            <person name="Batista M."/>
            <person name="Junghare M."/>
            <person name="Carmona M."/>
            <person name="Faoro H."/>
            <person name="Cruz L.M."/>
            <person name="Battistoni F."/>
            <person name="De Souza E."/>
            <person name="Pedrosa F."/>
            <person name="Chen W.-M."/>
            <person name="Poole P.S."/>
            <person name="Dixon R.A."/>
            <person name="James E.K."/>
        </authorList>
    </citation>
    <scope>NUCLEOTIDE SEQUENCE</scope>
    <source>
        <strain evidence="7">LuFRes1</strain>
    </source>
</reference>
<evidence type="ECO:0000313" key="7">
    <source>
        <dbReference type="EMBL" id="NMG24414.1"/>
    </source>
</evidence>
<evidence type="ECO:0000313" key="8">
    <source>
        <dbReference type="Proteomes" id="UP000615989"/>
    </source>
</evidence>
<keyword evidence="3 6" id="KW-0812">Transmembrane</keyword>
<dbReference type="EMBL" id="WTVG01000013">
    <property type="protein sequence ID" value="NMG24414.1"/>
    <property type="molecule type" value="Genomic_DNA"/>
</dbReference>
<feature type="transmembrane region" description="Helical" evidence="6">
    <location>
        <begin position="268"/>
        <end position="289"/>
    </location>
</feature>
<keyword evidence="5 6" id="KW-0472">Membrane</keyword>
<protein>
    <submittedName>
        <fullName evidence="7">Uncharacterized protein</fullName>
    </submittedName>
</protein>
<keyword evidence="2" id="KW-0813">Transport</keyword>
<accession>A0ABX1PIU3</accession>
<dbReference type="RefSeq" id="WP_169117819.1">
    <property type="nucleotide sequence ID" value="NZ_WTVG02000036.1"/>
</dbReference>
<organism evidence="7 8">
    <name type="scientific">Aromatoleum anaerobium</name>
    <dbReference type="NCBI Taxonomy" id="182180"/>
    <lineage>
        <taxon>Bacteria</taxon>
        <taxon>Pseudomonadati</taxon>
        <taxon>Pseudomonadota</taxon>
        <taxon>Betaproteobacteria</taxon>
        <taxon>Rhodocyclales</taxon>
        <taxon>Rhodocyclaceae</taxon>
        <taxon>Aromatoleum</taxon>
    </lineage>
</organism>
<name>A0ABX1PIU3_9RHOO</name>
<keyword evidence="8" id="KW-1185">Reference proteome</keyword>
<gene>
    <name evidence="7" type="ORF">GO606_06650</name>
</gene>
<proteinExistence type="predicted"/>
<feature type="transmembrane region" description="Helical" evidence="6">
    <location>
        <begin position="295"/>
        <end position="312"/>
    </location>
</feature>
<evidence type="ECO:0000256" key="3">
    <source>
        <dbReference type="ARBA" id="ARBA00022692"/>
    </source>
</evidence>
<evidence type="ECO:0000256" key="2">
    <source>
        <dbReference type="ARBA" id="ARBA00022448"/>
    </source>
</evidence>
<evidence type="ECO:0000256" key="6">
    <source>
        <dbReference type="SAM" id="Phobius"/>
    </source>
</evidence>
<feature type="transmembrane region" description="Helical" evidence="6">
    <location>
        <begin position="388"/>
        <end position="410"/>
    </location>
</feature>
<comment type="subcellular location">
    <subcellularLocation>
        <location evidence="1">Membrane</location>
        <topology evidence="1">Multi-pass membrane protein</topology>
    </subcellularLocation>
</comment>
<feature type="transmembrane region" description="Helical" evidence="6">
    <location>
        <begin position="175"/>
        <end position="194"/>
    </location>
</feature>
<feature type="transmembrane region" description="Helical" evidence="6">
    <location>
        <begin position="357"/>
        <end position="376"/>
    </location>
</feature>
<dbReference type="InterPro" id="IPR039309">
    <property type="entry name" value="BT1"/>
</dbReference>
<feature type="transmembrane region" description="Helical" evidence="6">
    <location>
        <begin position="319"/>
        <end position="337"/>
    </location>
</feature>